<keyword evidence="1" id="KW-1133">Transmembrane helix</keyword>
<dbReference type="Pfam" id="PF14770">
    <property type="entry name" value="TMEM18"/>
    <property type="match status" value="1"/>
</dbReference>
<reference evidence="3" key="3">
    <citation type="submission" date="2020-12" db="UniProtKB">
        <authorList>
            <consortium name="EnsemblPlants"/>
        </authorList>
    </citation>
    <scope>IDENTIFICATION</scope>
</reference>
<evidence type="ECO:0000313" key="4">
    <source>
        <dbReference type="Proteomes" id="UP000006727"/>
    </source>
</evidence>
<dbReference type="GO" id="GO:0031965">
    <property type="term" value="C:nuclear membrane"/>
    <property type="evidence" value="ECO:0000318"/>
    <property type="project" value="GO_Central"/>
</dbReference>
<dbReference type="PaxDb" id="3218-PP1S56_119V6.1"/>
<evidence type="ECO:0000313" key="3">
    <source>
        <dbReference type="EnsemblPlants" id="PAC:32972638.CDS.1"/>
    </source>
</evidence>
<feature type="transmembrane region" description="Helical" evidence="1">
    <location>
        <begin position="55"/>
        <end position="72"/>
    </location>
</feature>
<keyword evidence="1" id="KW-0812">Transmembrane</keyword>
<organism evidence="2">
    <name type="scientific">Physcomitrium patens</name>
    <name type="common">Spreading-leaved earth moss</name>
    <name type="synonym">Physcomitrella patens</name>
    <dbReference type="NCBI Taxonomy" id="3218"/>
    <lineage>
        <taxon>Eukaryota</taxon>
        <taxon>Viridiplantae</taxon>
        <taxon>Streptophyta</taxon>
        <taxon>Embryophyta</taxon>
        <taxon>Bryophyta</taxon>
        <taxon>Bryophytina</taxon>
        <taxon>Bryopsida</taxon>
        <taxon>Funariidae</taxon>
        <taxon>Funariales</taxon>
        <taxon>Funariaceae</taxon>
        <taxon>Physcomitrium</taxon>
    </lineage>
</organism>
<keyword evidence="1" id="KW-0472">Membrane</keyword>
<reference evidence="2 4" key="2">
    <citation type="journal article" date="2018" name="Plant J.">
        <title>The Physcomitrella patens chromosome-scale assembly reveals moss genome structure and evolution.</title>
        <authorList>
            <person name="Lang D."/>
            <person name="Ullrich K.K."/>
            <person name="Murat F."/>
            <person name="Fuchs J."/>
            <person name="Jenkins J."/>
            <person name="Haas F.B."/>
            <person name="Piednoel M."/>
            <person name="Gundlach H."/>
            <person name="Van Bel M."/>
            <person name="Meyberg R."/>
            <person name="Vives C."/>
            <person name="Morata J."/>
            <person name="Symeonidi A."/>
            <person name="Hiss M."/>
            <person name="Muchero W."/>
            <person name="Kamisugi Y."/>
            <person name="Saleh O."/>
            <person name="Blanc G."/>
            <person name="Decker E.L."/>
            <person name="van Gessel N."/>
            <person name="Grimwood J."/>
            <person name="Hayes R.D."/>
            <person name="Graham S.W."/>
            <person name="Gunter L.E."/>
            <person name="McDaniel S.F."/>
            <person name="Hoernstein S.N.W."/>
            <person name="Larsson A."/>
            <person name="Li F.W."/>
            <person name="Perroud P.F."/>
            <person name="Phillips J."/>
            <person name="Ranjan P."/>
            <person name="Rokshar D.S."/>
            <person name="Rothfels C.J."/>
            <person name="Schneider L."/>
            <person name="Shu S."/>
            <person name="Stevenson D.W."/>
            <person name="Thummler F."/>
            <person name="Tillich M."/>
            <person name="Villarreal Aguilar J.C."/>
            <person name="Widiez T."/>
            <person name="Wong G.K."/>
            <person name="Wymore A."/>
            <person name="Zhang Y."/>
            <person name="Zimmer A.D."/>
            <person name="Quatrano R.S."/>
            <person name="Mayer K.F.X."/>
            <person name="Goodstein D."/>
            <person name="Casacuberta J.M."/>
            <person name="Vandepoele K."/>
            <person name="Reski R."/>
            <person name="Cuming A.C."/>
            <person name="Tuskan G.A."/>
            <person name="Maumus F."/>
            <person name="Salse J."/>
            <person name="Schmutz J."/>
            <person name="Rensing S.A."/>
        </authorList>
    </citation>
    <scope>NUCLEOTIDE SEQUENCE [LARGE SCALE GENOMIC DNA]</scope>
    <source>
        <strain evidence="3 4">cv. Gransden 2004</strain>
    </source>
</reference>
<dbReference type="GeneID" id="112289716"/>
<dbReference type="OMA" id="TFSKQQY"/>
<dbReference type="EMBL" id="ABEU02000012">
    <property type="protein sequence ID" value="PNR43509.1"/>
    <property type="molecule type" value="Genomic_DNA"/>
</dbReference>
<protein>
    <submittedName>
        <fullName evidence="2 3">Uncharacterized protein</fullName>
    </submittedName>
</protein>
<proteinExistence type="predicted"/>
<gene>
    <name evidence="3" type="primary">LOC112289716</name>
    <name evidence="2" type="ORF">PHYPA_015890</name>
</gene>
<dbReference type="EnsemblPlants" id="Pp3c12_6500V3.3">
    <property type="protein sequence ID" value="PAC:32972640.CDS.1"/>
    <property type="gene ID" value="Pp3c12_6500"/>
</dbReference>
<dbReference type="OrthoDB" id="411535at2759"/>
<dbReference type="FunCoup" id="A0A2K1JPN9">
    <property type="interactions" value="3244"/>
</dbReference>
<dbReference type="Gramene" id="Pp3c12_6500V3.4">
    <property type="protein sequence ID" value="PAC:32972641.CDS.1"/>
    <property type="gene ID" value="Pp3c12_6500"/>
</dbReference>
<dbReference type="InterPro" id="IPR026721">
    <property type="entry name" value="TMEM18"/>
</dbReference>
<accession>A0A2K1JPN9</accession>
<keyword evidence="4" id="KW-1185">Reference proteome</keyword>
<dbReference type="EnsemblPlants" id="Pp3c12_6500V3.2">
    <property type="protein sequence ID" value="PAC:32972639.CDS.1"/>
    <property type="gene ID" value="Pp3c12_6500"/>
</dbReference>
<dbReference type="Gramene" id="Pp3c12_6500V3.3">
    <property type="protein sequence ID" value="PAC:32972640.CDS.1"/>
    <property type="gene ID" value="Pp3c12_6500"/>
</dbReference>
<name>A0A2K1JPN9_PHYPA</name>
<dbReference type="KEGG" id="ppp:112289716"/>
<dbReference type="Gramene" id="Pp3c12_6500V3.2">
    <property type="protein sequence ID" value="PAC:32972639.CDS.1"/>
    <property type="gene ID" value="Pp3c12_6500"/>
</dbReference>
<dbReference type="RefSeq" id="XP_024390960.1">
    <property type="nucleotide sequence ID" value="XM_024535192.2"/>
</dbReference>
<dbReference type="STRING" id="3218.A0A2K1JPN9"/>
<dbReference type="EnsemblPlants" id="Pp3c12_6500V3.1">
    <property type="protein sequence ID" value="PAC:32972638.CDS.1"/>
    <property type="gene ID" value="Pp3c12_6500"/>
</dbReference>
<evidence type="ECO:0000313" key="2">
    <source>
        <dbReference type="EMBL" id="PNR43509.1"/>
    </source>
</evidence>
<dbReference type="Proteomes" id="UP000006727">
    <property type="component" value="Chromosome 12"/>
</dbReference>
<sequence length="168" mass="19274">MDLGSAASAHMDQMASIVEGVSESLRKQWGEFKQQGGFWDPILRFVHAVDWTEPWLVGLMVFHLILVAVVVATRKRSNVQAVLFMAMLLSVFFAERLNTLLRRHWKSFAGQPYFDSHGVFMSTVWSGPMLLISTLILVNSMVTLTRMLIKWKRAELKHKARVAREKKE</sequence>
<feature type="transmembrane region" description="Helical" evidence="1">
    <location>
        <begin position="79"/>
        <end position="97"/>
    </location>
</feature>
<evidence type="ECO:0000256" key="1">
    <source>
        <dbReference type="SAM" id="Phobius"/>
    </source>
</evidence>
<dbReference type="AlphaFoldDB" id="A0A2K1JPN9"/>
<dbReference type="Gramene" id="Pp3c12_6500V3.1">
    <property type="protein sequence ID" value="PAC:32972638.CDS.1"/>
    <property type="gene ID" value="Pp3c12_6500"/>
</dbReference>
<feature type="transmembrane region" description="Helical" evidence="1">
    <location>
        <begin position="129"/>
        <end position="149"/>
    </location>
</feature>
<dbReference type="EnsemblPlants" id="Pp3c12_6500V3.4">
    <property type="protein sequence ID" value="PAC:32972641.CDS.1"/>
    <property type="gene ID" value="Pp3c12_6500"/>
</dbReference>
<reference evidence="2 4" key="1">
    <citation type="journal article" date="2008" name="Science">
        <title>The Physcomitrella genome reveals evolutionary insights into the conquest of land by plants.</title>
        <authorList>
            <person name="Rensing S."/>
            <person name="Lang D."/>
            <person name="Zimmer A."/>
            <person name="Terry A."/>
            <person name="Salamov A."/>
            <person name="Shapiro H."/>
            <person name="Nishiyama T."/>
            <person name="Perroud P.-F."/>
            <person name="Lindquist E."/>
            <person name="Kamisugi Y."/>
            <person name="Tanahashi T."/>
            <person name="Sakakibara K."/>
            <person name="Fujita T."/>
            <person name="Oishi K."/>
            <person name="Shin-I T."/>
            <person name="Kuroki Y."/>
            <person name="Toyoda A."/>
            <person name="Suzuki Y."/>
            <person name="Hashimoto A."/>
            <person name="Yamaguchi K."/>
            <person name="Sugano A."/>
            <person name="Kohara Y."/>
            <person name="Fujiyama A."/>
            <person name="Anterola A."/>
            <person name="Aoki S."/>
            <person name="Ashton N."/>
            <person name="Barbazuk W.B."/>
            <person name="Barker E."/>
            <person name="Bennetzen J."/>
            <person name="Bezanilla M."/>
            <person name="Blankenship R."/>
            <person name="Cho S.H."/>
            <person name="Dutcher S."/>
            <person name="Estelle M."/>
            <person name="Fawcett J.A."/>
            <person name="Gundlach H."/>
            <person name="Hanada K."/>
            <person name="Heyl A."/>
            <person name="Hicks K.A."/>
            <person name="Hugh J."/>
            <person name="Lohr M."/>
            <person name="Mayer K."/>
            <person name="Melkozernov A."/>
            <person name="Murata T."/>
            <person name="Nelson D."/>
            <person name="Pils B."/>
            <person name="Prigge M."/>
            <person name="Reiss B."/>
            <person name="Renner T."/>
            <person name="Rombauts S."/>
            <person name="Rushton P."/>
            <person name="Sanderfoot A."/>
            <person name="Schween G."/>
            <person name="Shiu S.-H."/>
            <person name="Stueber K."/>
            <person name="Theodoulou F.L."/>
            <person name="Tu H."/>
            <person name="Van de Peer Y."/>
            <person name="Verrier P.J."/>
            <person name="Waters E."/>
            <person name="Wood A."/>
            <person name="Yang L."/>
            <person name="Cove D."/>
            <person name="Cuming A."/>
            <person name="Hasebe M."/>
            <person name="Lucas S."/>
            <person name="Mishler D.B."/>
            <person name="Reski R."/>
            <person name="Grigoriev I."/>
            <person name="Quatrano R.S."/>
            <person name="Boore J.L."/>
        </authorList>
    </citation>
    <scope>NUCLEOTIDE SEQUENCE [LARGE SCALE GENOMIC DNA]</scope>
    <source>
        <strain evidence="3 4">cv. Gransden 2004</strain>
    </source>
</reference>